<dbReference type="Gene3D" id="3.40.50.2000">
    <property type="entry name" value="Glycogen Phosphorylase B"/>
    <property type="match status" value="2"/>
</dbReference>
<accession>A0A250IUG2</accession>
<reference evidence="6 7" key="1">
    <citation type="submission" date="2017-06" db="EMBL/GenBank/DDBJ databases">
        <title>Sequencing and comparative analysis of myxobacterial genomes.</title>
        <authorList>
            <person name="Rupp O."/>
            <person name="Goesmann A."/>
            <person name="Sogaard-Andersen L."/>
        </authorList>
    </citation>
    <scope>NUCLEOTIDE SEQUENCE [LARGE SCALE GENOMIC DNA]</scope>
    <source>
        <strain evidence="6 7">DSM 52655</strain>
    </source>
</reference>
<keyword evidence="2 6" id="KW-0328">Glycosyltransferase</keyword>
<dbReference type="PANTHER" id="PTHR48050:SF13">
    <property type="entry name" value="STEROL 3-BETA-GLUCOSYLTRANSFERASE UGT80A2"/>
    <property type="match status" value="1"/>
</dbReference>
<evidence type="ECO:0000256" key="3">
    <source>
        <dbReference type="ARBA" id="ARBA00022679"/>
    </source>
</evidence>
<dbReference type="InterPro" id="IPR050426">
    <property type="entry name" value="Glycosyltransferase_28"/>
</dbReference>
<evidence type="ECO:0000259" key="4">
    <source>
        <dbReference type="Pfam" id="PF06722"/>
    </source>
</evidence>
<evidence type="ECO:0000313" key="6">
    <source>
        <dbReference type="EMBL" id="ATB34882.1"/>
    </source>
</evidence>
<dbReference type="GO" id="GO:0008194">
    <property type="term" value="F:UDP-glycosyltransferase activity"/>
    <property type="evidence" value="ECO:0007669"/>
    <property type="project" value="InterPro"/>
</dbReference>
<organism evidence="6 7">
    <name type="scientific">Cystobacter fuscus</name>
    <dbReference type="NCBI Taxonomy" id="43"/>
    <lineage>
        <taxon>Bacteria</taxon>
        <taxon>Pseudomonadati</taxon>
        <taxon>Myxococcota</taxon>
        <taxon>Myxococcia</taxon>
        <taxon>Myxococcales</taxon>
        <taxon>Cystobacterineae</taxon>
        <taxon>Archangiaceae</taxon>
        <taxon>Cystobacter</taxon>
    </lineage>
</organism>
<dbReference type="KEGG" id="cfus:CYFUS_000289"/>
<protein>
    <submittedName>
        <fullName evidence="6">Dolichol-phosphate mannosyltransferase</fullName>
    </submittedName>
</protein>
<feature type="domain" description="Erythromycin biosynthesis protein CIII-like N-terminal" evidence="5">
    <location>
        <begin position="23"/>
        <end position="150"/>
    </location>
</feature>
<evidence type="ECO:0000256" key="2">
    <source>
        <dbReference type="ARBA" id="ARBA00022676"/>
    </source>
</evidence>
<dbReference type="InterPro" id="IPR002213">
    <property type="entry name" value="UDP_glucos_trans"/>
</dbReference>
<dbReference type="EMBL" id="CP022098">
    <property type="protein sequence ID" value="ATB34882.1"/>
    <property type="molecule type" value="Genomic_DNA"/>
</dbReference>
<dbReference type="InterPro" id="IPR048284">
    <property type="entry name" value="EryCIII-like_N"/>
</dbReference>
<dbReference type="GO" id="GO:0016758">
    <property type="term" value="F:hexosyltransferase activity"/>
    <property type="evidence" value="ECO:0007669"/>
    <property type="project" value="UniProtKB-ARBA"/>
</dbReference>
<evidence type="ECO:0000256" key="1">
    <source>
        <dbReference type="ARBA" id="ARBA00006962"/>
    </source>
</evidence>
<dbReference type="AlphaFoldDB" id="A0A250IUG2"/>
<dbReference type="GO" id="GO:0017000">
    <property type="term" value="P:antibiotic biosynthetic process"/>
    <property type="evidence" value="ECO:0007669"/>
    <property type="project" value="UniProtKB-ARBA"/>
</dbReference>
<comment type="similarity">
    <text evidence="1">Belongs to the glycosyltransferase 28 family.</text>
</comment>
<dbReference type="InterPro" id="IPR010610">
    <property type="entry name" value="EryCIII-like_C"/>
</dbReference>
<dbReference type="PANTHER" id="PTHR48050">
    <property type="entry name" value="STEROL 3-BETA-GLUCOSYLTRANSFERASE"/>
    <property type="match status" value="1"/>
</dbReference>
<keyword evidence="3 6" id="KW-0808">Transferase</keyword>
<dbReference type="Pfam" id="PF21036">
    <property type="entry name" value="EryCIII-like_N"/>
    <property type="match status" value="1"/>
</dbReference>
<sequence length="397" mass="43499">MRVLFSSLSGTGHFHPLVPTARALQKAGHEVAFAVPAPFQPVVEANGFGSFAAGVGFDAVVGTDPQEIQKRQEMMMRADASTRLEMMTRMFVDGFARRKLPDLMALCERWRPELIVRESMDLAGALVGEKLGIPHASIQVGGGLIGGADQPLFVQRMEAVRVEFGLKPDPELREPFRHLHLSFMPGSYFENRLPPTTRYLKLEVFDQSGSEGLPEWVSRLGGKPVVYATLGTAFNKLVHLLGTIAEGLREETVELIITVGRDLDPAVLGPQPAHVHVERYIPQSLLLPRCDLAIMHGGYNSVMSALYAGLPGIIMPIAADQPLNAQACERIGIARVVMPDTLTPQLIRQQVREMLADGTYRERARRLQSEALALPGLEHGVALLERLAREKTLPAGS</sequence>
<gene>
    <name evidence="6" type="ORF">CYFUS_000289</name>
</gene>
<dbReference type="Proteomes" id="UP000217257">
    <property type="component" value="Chromosome"/>
</dbReference>
<feature type="domain" description="Erythromycin biosynthesis protein CIII-like C-terminal" evidence="4">
    <location>
        <begin position="254"/>
        <end position="376"/>
    </location>
</feature>
<dbReference type="CDD" id="cd03784">
    <property type="entry name" value="GT1_Gtf-like"/>
    <property type="match status" value="1"/>
</dbReference>
<name>A0A250IUG2_9BACT</name>
<proteinExistence type="inferred from homology"/>
<dbReference type="SUPFAM" id="SSF53756">
    <property type="entry name" value="UDP-Glycosyltransferase/glycogen phosphorylase"/>
    <property type="match status" value="1"/>
</dbReference>
<dbReference type="Pfam" id="PF06722">
    <property type="entry name" value="EryCIII-like_C"/>
    <property type="match status" value="1"/>
</dbReference>
<evidence type="ECO:0000259" key="5">
    <source>
        <dbReference type="Pfam" id="PF21036"/>
    </source>
</evidence>
<dbReference type="RefSeq" id="WP_095983576.1">
    <property type="nucleotide sequence ID" value="NZ_CP022098.1"/>
</dbReference>
<dbReference type="FunFam" id="3.40.50.2000:FF:000072">
    <property type="entry name" value="Glycosyl transferase"/>
    <property type="match status" value="1"/>
</dbReference>
<evidence type="ECO:0000313" key="7">
    <source>
        <dbReference type="Proteomes" id="UP000217257"/>
    </source>
</evidence>